<feature type="transmembrane region" description="Helical" evidence="7">
    <location>
        <begin position="240"/>
        <end position="258"/>
    </location>
</feature>
<feature type="domain" description="ABC transmembrane type-1" evidence="8">
    <location>
        <begin position="69"/>
        <end position="258"/>
    </location>
</feature>
<dbReference type="Pfam" id="PF00528">
    <property type="entry name" value="BPD_transp_1"/>
    <property type="match status" value="1"/>
</dbReference>
<reference evidence="9 10" key="1">
    <citation type="submission" date="2020-02" db="EMBL/GenBank/DDBJ databases">
        <title>Draft genome sequence of Lactococcus sp. Hs30E4-3.</title>
        <authorList>
            <person name="Noda S."/>
            <person name="Yuki M."/>
            <person name="Ohkuma M."/>
        </authorList>
    </citation>
    <scope>NUCLEOTIDE SEQUENCE [LARGE SCALE GENOMIC DNA]</scope>
    <source>
        <strain evidence="9 10">Hs30E4-3</strain>
    </source>
</reference>
<feature type="transmembrane region" description="Helical" evidence="7">
    <location>
        <begin position="12"/>
        <end position="30"/>
    </location>
</feature>
<evidence type="ECO:0000256" key="2">
    <source>
        <dbReference type="ARBA" id="ARBA00022448"/>
    </source>
</evidence>
<comment type="subcellular location">
    <subcellularLocation>
        <location evidence="1 7">Cell membrane</location>
        <topology evidence="1 7">Multi-pass membrane protein</topology>
    </subcellularLocation>
</comment>
<dbReference type="CDD" id="cd06261">
    <property type="entry name" value="TM_PBP2"/>
    <property type="match status" value="1"/>
</dbReference>
<evidence type="ECO:0000259" key="8">
    <source>
        <dbReference type="PROSITE" id="PS50928"/>
    </source>
</evidence>
<dbReference type="GO" id="GO:0005886">
    <property type="term" value="C:plasma membrane"/>
    <property type="evidence" value="ECO:0007669"/>
    <property type="project" value="UniProtKB-SubCell"/>
</dbReference>
<dbReference type="PANTHER" id="PTHR43744">
    <property type="entry name" value="ABC TRANSPORTER PERMEASE PROTEIN MG189-RELATED-RELATED"/>
    <property type="match status" value="1"/>
</dbReference>
<evidence type="ECO:0000313" key="9">
    <source>
        <dbReference type="EMBL" id="GFH42207.1"/>
    </source>
</evidence>
<dbReference type="InterPro" id="IPR035906">
    <property type="entry name" value="MetI-like_sf"/>
</dbReference>
<dbReference type="RefSeq" id="WP_172208119.1">
    <property type="nucleotide sequence ID" value="NZ_BLLI01000015.1"/>
</dbReference>
<protein>
    <submittedName>
        <fullName evidence="9">Sugar ABC transporter permease</fullName>
    </submittedName>
</protein>
<comment type="caution">
    <text evidence="9">The sequence shown here is derived from an EMBL/GenBank/DDBJ whole genome shotgun (WGS) entry which is preliminary data.</text>
</comment>
<proteinExistence type="inferred from homology"/>
<evidence type="ECO:0000256" key="3">
    <source>
        <dbReference type="ARBA" id="ARBA00022475"/>
    </source>
</evidence>
<keyword evidence="10" id="KW-1185">Reference proteome</keyword>
<dbReference type="InterPro" id="IPR000515">
    <property type="entry name" value="MetI-like"/>
</dbReference>
<dbReference type="PANTHER" id="PTHR43744:SF12">
    <property type="entry name" value="ABC TRANSPORTER PERMEASE PROTEIN MG189-RELATED"/>
    <property type="match status" value="1"/>
</dbReference>
<accession>A0A6A0BEF0</accession>
<dbReference type="GO" id="GO:0015833">
    <property type="term" value="P:peptide transport"/>
    <property type="evidence" value="ECO:0007669"/>
    <property type="project" value="UniProtKB-KW"/>
</dbReference>
<evidence type="ECO:0000256" key="7">
    <source>
        <dbReference type="RuleBase" id="RU363032"/>
    </source>
</evidence>
<feature type="transmembrane region" description="Helical" evidence="7">
    <location>
        <begin position="104"/>
        <end position="127"/>
    </location>
</feature>
<dbReference type="EMBL" id="BLLI01000015">
    <property type="protein sequence ID" value="GFH42207.1"/>
    <property type="molecule type" value="Genomic_DNA"/>
</dbReference>
<evidence type="ECO:0000256" key="4">
    <source>
        <dbReference type="ARBA" id="ARBA00022692"/>
    </source>
</evidence>
<keyword evidence="3" id="KW-1003">Cell membrane</keyword>
<keyword evidence="5 7" id="KW-1133">Transmembrane helix</keyword>
<dbReference type="AlphaFoldDB" id="A0A6A0BEF0"/>
<dbReference type="GO" id="GO:0015031">
    <property type="term" value="P:protein transport"/>
    <property type="evidence" value="ECO:0007669"/>
    <property type="project" value="UniProtKB-KW"/>
</dbReference>
<keyword evidence="4 7" id="KW-0812">Transmembrane</keyword>
<keyword evidence="2 7" id="KW-0813">Transport</keyword>
<evidence type="ECO:0000256" key="5">
    <source>
        <dbReference type="ARBA" id="ARBA00022989"/>
    </source>
</evidence>
<feature type="transmembrane region" description="Helical" evidence="7">
    <location>
        <begin position="179"/>
        <end position="204"/>
    </location>
</feature>
<sequence length="273" mass="30059">MTKKNKNWLVHLILIVGGLTMVVPFIWMLLTALKTPTESTAIPPVILPSKAQWGNFSKVADILPFMAFYLNTGLMVVGRVVGSVFFSATAAYACARLKFPGRDLFFGMVLVQMMIPSQIFIVPQYLIVQKIGLLDSVPALIIPGIISAFGTFLLRQFFLSLPDDLEEAAVLDGASVWTIFFKIMLPLARSGLISLAIFTSLFAFKDLMWPLIVNNSIDKMTLASGLANLQGQYATNYPQLMAGSLLAIWPMILIFIIFQKKFIQGIATTGGKL</sequence>
<feature type="transmembrane region" description="Helical" evidence="7">
    <location>
        <begin position="68"/>
        <end position="92"/>
    </location>
</feature>
<dbReference type="Proteomes" id="UP000480303">
    <property type="component" value="Unassembled WGS sequence"/>
</dbReference>
<keyword evidence="6 7" id="KW-0472">Membrane</keyword>
<dbReference type="SUPFAM" id="SSF161098">
    <property type="entry name" value="MetI-like"/>
    <property type="match status" value="1"/>
</dbReference>
<evidence type="ECO:0000256" key="6">
    <source>
        <dbReference type="ARBA" id="ARBA00023136"/>
    </source>
</evidence>
<evidence type="ECO:0000313" key="10">
    <source>
        <dbReference type="Proteomes" id="UP000480303"/>
    </source>
</evidence>
<dbReference type="GO" id="GO:0055085">
    <property type="term" value="P:transmembrane transport"/>
    <property type="evidence" value="ECO:0007669"/>
    <property type="project" value="InterPro"/>
</dbReference>
<comment type="similarity">
    <text evidence="7">Belongs to the binding-protein-dependent transport system permease family.</text>
</comment>
<evidence type="ECO:0000256" key="1">
    <source>
        <dbReference type="ARBA" id="ARBA00004651"/>
    </source>
</evidence>
<feature type="transmembrane region" description="Helical" evidence="7">
    <location>
        <begin position="139"/>
        <end position="158"/>
    </location>
</feature>
<dbReference type="Gene3D" id="1.10.3720.10">
    <property type="entry name" value="MetI-like"/>
    <property type="match status" value="1"/>
</dbReference>
<organism evidence="9 10">
    <name type="scientific">Pseudolactococcus hodotermopsidis</name>
    <dbReference type="NCBI Taxonomy" id="2709157"/>
    <lineage>
        <taxon>Bacteria</taxon>
        <taxon>Bacillati</taxon>
        <taxon>Bacillota</taxon>
        <taxon>Bacilli</taxon>
        <taxon>Lactobacillales</taxon>
        <taxon>Streptococcaceae</taxon>
        <taxon>Pseudolactococcus</taxon>
    </lineage>
</organism>
<gene>
    <name evidence="9" type="ORF">Hs30E_07580</name>
</gene>
<name>A0A6A0BEF0_9LACT</name>
<dbReference type="PROSITE" id="PS50928">
    <property type="entry name" value="ABC_TM1"/>
    <property type="match status" value="1"/>
</dbReference>